<evidence type="ECO:0000313" key="2">
    <source>
        <dbReference type="Proteomes" id="UP001499882"/>
    </source>
</evidence>
<proteinExistence type="predicted"/>
<evidence type="ECO:0000313" key="1">
    <source>
        <dbReference type="EMBL" id="GAA4722307.1"/>
    </source>
</evidence>
<organism evidence="1 2">
    <name type="scientific">Nocardioides endophyticus</name>
    <dbReference type="NCBI Taxonomy" id="1353775"/>
    <lineage>
        <taxon>Bacteria</taxon>
        <taxon>Bacillati</taxon>
        <taxon>Actinomycetota</taxon>
        <taxon>Actinomycetes</taxon>
        <taxon>Propionibacteriales</taxon>
        <taxon>Nocardioidaceae</taxon>
        <taxon>Nocardioides</taxon>
    </lineage>
</organism>
<keyword evidence="2" id="KW-1185">Reference proteome</keyword>
<sequence length="107" mass="11247">MSSRVVGMGTIDSELDGGRDLREVIRAEFARLDTADAELVDRLEAQALVAADTEPETRARIALAVVEGAHQIVAGTPPATGPTVGQLSARQLLAAALRPRRTTGSRS</sequence>
<dbReference type="EMBL" id="BAABKN010000002">
    <property type="protein sequence ID" value="GAA4722307.1"/>
    <property type="molecule type" value="Genomic_DNA"/>
</dbReference>
<protein>
    <recommendedName>
        <fullName evidence="3">BetI-type transcriptional repressor C-terminal domain-containing protein</fullName>
    </recommendedName>
</protein>
<name>A0ABP8Y8A7_9ACTN</name>
<reference evidence="2" key="1">
    <citation type="journal article" date="2019" name="Int. J. Syst. Evol. Microbiol.">
        <title>The Global Catalogue of Microorganisms (GCM) 10K type strain sequencing project: providing services to taxonomists for standard genome sequencing and annotation.</title>
        <authorList>
            <consortium name="The Broad Institute Genomics Platform"/>
            <consortium name="The Broad Institute Genome Sequencing Center for Infectious Disease"/>
            <person name="Wu L."/>
            <person name="Ma J."/>
        </authorList>
    </citation>
    <scope>NUCLEOTIDE SEQUENCE [LARGE SCALE GENOMIC DNA]</scope>
    <source>
        <strain evidence="2">JCM 18532</strain>
    </source>
</reference>
<evidence type="ECO:0008006" key="3">
    <source>
        <dbReference type="Google" id="ProtNLM"/>
    </source>
</evidence>
<dbReference type="Proteomes" id="UP001499882">
    <property type="component" value="Unassembled WGS sequence"/>
</dbReference>
<accession>A0ABP8Y8A7</accession>
<gene>
    <name evidence="1" type="ORF">GCM10023350_00460</name>
</gene>
<comment type="caution">
    <text evidence="1">The sequence shown here is derived from an EMBL/GenBank/DDBJ whole genome shotgun (WGS) entry which is preliminary data.</text>
</comment>